<dbReference type="Gene3D" id="1.20.1260.10">
    <property type="match status" value="1"/>
</dbReference>
<protein>
    <recommendedName>
        <fullName evidence="3">DUF305 domain-containing protein</fullName>
    </recommendedName>
</protein>
<dbReference type="AlphaFoldDB" id="A0A7W8JZ83"/>
<name>A0A7W8JZ83_9DEIO</name>
<comment type="caution">
    <text evidence="4">The sequence shown here is derived from an EMBL/GenBank/DDBJ whole genome shotgun (WGS) entry which is preliminary data.</text>
</comment>
<dbReference type="InterPro" id="IPR012347">
    <property type="entry name" value="Ferritin-like"/>
</dbReference>
<keyword evidence="2" id="KW-0812">Transmembrane</keyword>
<proteinExistence type="predicted"/>
<evidence type="ECO:0000259" key="3">
    <source>
        <dbReference type="Pfam" id="PF03713"/>
    </source>
</evidence>
<organism evidence="4 5">
    <name type="scientific">Deinococcus humi</name>
    <dbReference type="NCBI Taxonomy" id="662880"/>
    <lineage>
        <taxon>Bacteria</taxon>
        <taxon>Thermotogati</taxon>
        <taxon>Deinococcota</taxon>
        <taxon>Deinococci</taxon>
        <taxon>Deinococcales</taxon>
        <taxon>Deinococcaceae</taxon>
        <taxon>Deinococcus</taxon>
    </lineage>
</organism>
<feature type="transmembrane region" description="Helical" evidence="2">
    <location>
        <begin position="88"/>
        <end position="107"/>
    </location>
</feature>
<evidence type="ECO:0000256" key="1">
    <source>
        <dbReference type="SAM" id="MobiDB-lite"/>
    </source>
</evidence>
<evidence type="ECO:0000313" key="4">
    <source>
        <dbReference type="EMBL" id="MBB5364404.1"/>
    </source>
</evidence>
<evidence type="ECO:0000256" key="2">
    <source>
        <dbReference type="SAM" id="Phobius"/>
    </source>
</evidence>
<sequence>MNESMNRSATPQDSDEKSMGKMGGSYGRFAAMIATSTVIMYGLMYLNTYQLDHVSFSETRVFMAIYMGAVMAVIMLGYMLNMYKDSRVNLGIFLGSLVVFAGSLWLLRSQATVGDVAYMKAMIPHHSIAILTSNRAQIKDPRVRELADEIIEAQVREIAEMKALIADLESKD</sequence>
<dbReference type="Pfam" id="PF03713">
    <property type="entry name" value="DUF305"/>
    <property type="match status" value="1"/>
</dbReference>
<feature type="domain" description="DUF305" evidence="3">
    <location>
        <begin position="115"/>
        <end position="167"/>
    </location>
</feature>
<accession>A0A7W8JZ83</accession>
<keyword evidence="2" id="KW-0472">Membrane</keyword>
<feature type="compositionally biased region" description="Polar residues" evidence="1">
    <location>
        <begin position="1"/>
        <end position="12"/>
    </location>
</feature>
<dbReference type="InterPro" id="IPR005183">
    <property type="entry name" value="DUF305_CopM-like"/>
</dbReference>
<keyword evidence="5" id="KW-1185">Reference proteome</keyword>
<feature type="transmembrane region" description="Helical" evidence="2">
    <location>
        <begin position="61"/>
        <end position="81"/>
    </location>
</feature>
<dbReference type="Proteomes" id="UP000552709">
    <property type="component" value="Unassembled WGS sequence"/>
</dbReference>
<evidence type="ECO:0000313" key="5">
    <source>
        <dbReference type="Proteomes" id="UP000552709"/>
    </source>
</evidence>
<reference evidence="4 5" key="1">
    <citation type="submission" date="2020-08" db="EMBL/GenBank/DDBJ databases">
        <title>Genomic Encyclopedia of Type Strains, Phase IV (KMG-IV): sequencing the most valuable type-strain genomes for metagenomic binning, comparative biology and taxonomic classification.</title>
        <authorList>
            <person name="Goeker M."/>
        </authorList>
    </citation>
    <scope>NUCLEOTIDE SEQUENCE [LARGE SCALE GENOMIC DNA]</scope>
    <source>
        <strain evidence="4 5">DSM 27939</strain>
    </source>
</reference>
<feature type="region of interest" description="Disordered" evidence="1">
    <location>
        <begin position="1"/>
        <end position="20"/>
    </location>
</feature>
<dbReference type="RefSeq" id="WP_221284258.1">
    <property type="nucleotide sequence ID" value="NZ_JACHFL010000010.1"/>
</dbReference>
<keyword evidence="2" id="KW-1133">Transmembrane helix</keyword>
<gene>
    <name evidence="4" type="ORF">HNQ08_003516</name>
</gene>
<feature type="transmembrane region" description="Helical" evidence="2">
    <location>
        <begin position="26"/>
        <end position="46"/>
    </location>
</feature>
<dbReference type="EMBL" id="JACHFL010000010">
    <property type="protein sequence ID" value="MBB5364404.1"/>
    <property type="molecule type" value="Genomic_DNA"/>
</dbReference>